<proteinExistence type="predicted"/>
<dbReference type="Pfam" id="PF07366">
    <property type="entry name" value="SnoaL"/>
    <property type="match status" value="1"/>
</dbReference>
<dbReference type="EMBL" id="RYZI01000384">
    <property type="protein sequence ID" value="RWA05935.1"/>
    <property type="molecule type" value="Genomic_DNA"/>
</dbReference>
<keyword evidence="2" id="KW-1185">Reference proteome</keyword>
<gene>
    <name evidence="1" type="ORF">EKO27_g9167</name>
</gene>
<reference evidence="1 2" key="1">
    <citation type="submission" date="2018-12" db="EMBL/GenBank/DDBJ databases">
        <title>Draft genome sequence of Xylaria grammica IHI A82.</title>
        <authorList>
            <person name="Buettner E."/>
            <person name="Kellner H."/>
        </authorList>
    </citation>
    <scope>NUCLEOTIDE SEQUENCE [LARGE SCALE GENOMIC DNA]</scope>
    <source>
        <strain evidence="1 2">IHI A82</strain>
    </source>
</reference>
<dbReference type="GO" id="GO:0030638">
    <property type="term" value="P:polyketide metabolic process"/>
    <property type="evidence" value="ECO:0007669"/>
    <property type="project" value="InterPro"/>
</dbReference>
<dbReference type="InterPro" id="IPR009959">
    <property type="entry name" value="Cyclase_SnoaL-like"/>
</dbReference>
<dbReference type="InterPro" id="IPR032710">
    <property type="entry name" value="NTF2-like_dom_sf"/>
</dbReference>
<evidence type="ECO:0008006" key="3">
    <source>
        <dbReference type="Google" id="ProtNLM"/>
    </source>
</evidence>
<dbReference type="SUPFAM" id="SSF54427">
    <property type="entry name" value="NTF2-like"/>
    <property type="match status" value="1"/>
</dbReference>
<dbReference type="STRING" id="363999.A0A439CUW7"/>
<dbReference type="AlphaFoldDB" id="A0A439CUW7"/>
<organism evidence="1 2">
    <name type="scientific">Xylaria grammica</name>
    <dbReference type="NCBI Taxonomy" id="363999"/>
    <lineage>
        <taxon>Eukaryota</taxon>
        <taxon>Fungi</taxon>
        <taxon>Dikarya</taxon>
        <taxon>Ascomycota</taxon>
        <taxon>Pezizomycotina</taxon>
        <taxon>Sordariomycetes</taxon>
        <taxon>Xylariomycetidae</taxon>
        <taxon>Xylariales</taxon>
        <taxon>Xylariaceae</taxon>
        <taxon>Xylaria</taxon>
    </lineage>
</organism>
<evidence type="ECO:0000313" key="2">
    <source>
        <dbReference type="Proteomes" id="UP000286045"/>
    </source>
</evidence>
<comment type="caution">
    <text evidence="1">The sequence shown here is derived from an EMBL/GenBank/DDBJ whole genome shotgun (WGS) entry which is preliminary data.</text>
</comment>
<name>A0A439CUW7_9PEZI</name>
<dbReference type="Gene3D" id="3.10.450.50">
    <property type="match status" value="2"/>
</dbReference>
<accession>A0A439CUW7</accession>
<protein>
    <recommendedName>
        <fullName evidence="3">SnoaL-like domain-containing protein</fullName>
    </recommendedName>
</protein>
<sequence length="277" mass="30970">MTVIETIFASYIQCINEERWQDLSNFASFPLNYNEEDIPTSEAFADKIKAVGRLQLDVDAITVDAQTQRLGVSLLAKLRFNEAATDKTVNSTGQSQSMIWVEGGKISKVATMFDHDNVQRQLSEPGYVSTPDLIANYSPATTGQNLSTGELEDTYRSYIGCINAQAMSTGLPLFCHPHVIHNARRLSLEEYRLLIQEAFTAVPDIIFGVDTVVADEKAQRVAVRLEFTGTPTGELSGAEPTGRSVRFYEYVTYAFRDGRIDRVWRQVDSTSLDIQNY</sequence>
<dbReference type="Proteomes" id="UP000286045">
    <property type="component" value="Unassembled WGS sequence"/>
</dbReference>
<evidence type="ECO:0000313" key="1">
    <source>
        <dbReference type="EMBL" id="RWA05935.1"/>
    </source>
</evidence>